<proteinExistence type="predicted"/>
<sequence length="120" mass="13204">MLKVLPIFLLIAVVYCQKDLDALIDNIFGPERSNATENTPQAPPVSSGIEAKPQPAIVSTDEETREPCTLDNGEKGVCITYYKCKTKLEPVPEGYIDIRPGVDQECPLYIQTCCLASDIE</sequence>
<dbReference type="PROSITE" id="PS51888">
    <property type="entry name" value="CLIP"/>
    <property type="match status" value="1"/>
</dbReference>
<organism evidence="6 7">
    <name type="scientific">Mythimna separata</name>
    <name type="common">Oriental armyworm</name>
    <name type="synonym">Pseudaletia separata</name>
    <dbReference type="NCBI Taxonomy" id="271217"/>
    <lineage>
        <taxon>Eukaryota</taxon>
        <taxon>Metazoa</taxon>
        <taxon>Ecdysozoa</taxon>
        <taxon>Arthropoda</taxon>
        <taxon>Hexapoda</taxon>
        <taxon>Insecta</taxon>
        <taxon>Pterygota</taxon>
        <taxon>Neoptera</taxon>
        <taxon>Endopterygota</taxon>
        <taxon>Lepidoptera</taxon>
        <taxon>Glossata</taxon>
        <taxon>Ditrysia</taxon>
        <taxon>Noctuoidea</taxon>
        <taxon>Noctuidae</taxon>
        <taxon>Noctuinae</taxon>
        <taxon>Hadenini</taxon>
        <taxon>Mythimna</taxon>
    </lineage>
</organism>
<gene>
    <name evidence="6" type="ORF">PYW07_010591</name>
</gene>
<comment type="caution">
    <text evidence="6">The sequence shown here is derived from an EMBL/GenBank/DDBJ whole genome shotgun (WGS) entry which is preliminary data.</text>
</comment>
<dbReference type="Proteomes" id="UP001231518">
    <property type="component" value="Chromosome 25"/>
</dbReference>
<dbReference type="EMBL" id="JARGEI010000026">
    <property type="protein sequence ID" value="KAJ8708466.1"/>
    <property type="molecule type" value="Genomic_DNA"/>
</dbReference>
<dbReference type="InterPro" id="IPR041515">
    <property type="entry name" value="PPAF-2-like_Clip"/>
</dbReference>
<keyword evidence="2" id="KW-1015">Disulfide bond</keyword>
<evidence type="ECO:0000256" key="4">
    <source>
        <dbReference type="SAM" id="SignalP"/>
    </source>
</evidence>
<keyword evidence="1 4" id="KW-0732">Signal</keyword>
<evidence type="ECO:0000313" key="7">
    <source>
        <dbReference type="Proteomes" id="UP001231518"/>
    </source>
</evidence>
<feature type="region of interest" description="Disordered" evidence="3">
    <location>
        <begin position="30"/>
        <end position="68"/>
    </location>
</feature>
<evidence type="ECO:0000256" key="1">
    <source>
        <dbReference type="ARBA" id="ARBA00022729"/>
    </source>
</evidence>
<name>A0AAD8DMI4_MYTSE</name>
<feature type="chain" id="PRO_5041975393" description="Clip domain-containing protein" evidence="4">
    <location>
        <begin position="17"/>
        <end position="120"/>
    </location>
</feature>
<feature type="domain" description="Clip" evidence="5">
    <location>
        <begin position="67"/>
        <end position="114"/>
    </location>
</feature>
<evidence type="ECO:0000259" key="5">
    <source>
        <dbReference type="PROSITE" id="PS51888"/>
    </source>
</evidence>
<keyword evidence="7" id="KW-1185">Reference proteome</keyword>
<feature type="signal peptide" evidence="4">
    <location>
        <begin position="1"/>
        <end position="16"/>
    </location>
</feature>
<protein>
    <recommendedName>
        <fullName evidence="5">Clip domain-containing protein</fullName>
    </recommendedName>
</protein>
<dbReference type="AlphaFoldDB" id="A0AAD8DMI4"/>
<accession>A0AAD8DMI4</accession>
<dbReference type="Pfam" id="PF18322">
    <property type="entry name" value="CLIP_1"/>
    <property type="match status" value="1"/>
</dbReference>
<evidence type="ECO:0000256" key="3">
    <source>
        <dbReference type="SAM" id="MobiDB-lite"/>
    </source>
</evidence>
<reference evidence="6" key="1">
    <citation type="submission" date="2023-03" db="EMBL/GenBank/DDBJ databases">
        <title>Chromosome-level genomes of two armyworms, Mythimna separata and Mythimna loreyi, provide insights into the biosynthesis and reception of sex pheromones.</title>
        <authorList>
            <person name="Zhao H."/>
        </authorList>
    </citation>
    <scope>NUCLEOTIDE SEQUENCE</scope>
    <source>
        <strain evidence="6">BeijingLab</strain>
        <tissue evidence="6">Pupa</tissue>
    </source>
</reference>
<evidence type="ECO:0000313" key="6">
    <source>
        <dbReference type="EMBL" id="KAJ8708466.1"/>
    </source>
</evidence>
<evidence type="ECO:0000256" key="2">
    <source>
        <dbReference type="ARBA" id="ARBA00023157"/>
    </source>
</evidence>
<dbReference type="InterPro" id="IPR022700">
    <property type="entry name" value="CLIP"/>
</dbReference>